<organism evidence="4 5">
    <name type="scientific">Noviherbaspirillum humi</name>
    <dbReference type="NCBI Taxonomy" id="1688639"/>
    <lineage>
        <taxon>Bacteria</taxon>
        <taxon>Pseudomonadati</taxon>
        <taxon>Pseudomonadota</taxon>
        <taxon>Betaproteobacteria</taxon>
        <taxon>Burkholderiales</taxon>
        <taxon>Oxalobacteraceae</taxon>
        <taxon>Noviherbaspirillum</taxon>
    </lineage>
</organism>
<keyword evidence="1" id="KW-0521">NADP</keyword>
<dbReference type="InterPro" id="IPR036291">
    <property type="entry name" value="NAD(P)-bd_dom_sf"/>
</dbReference>
<dbReference type="EMBL" id="FZOT01000023">
    <property type="protein sequence ID" value="SNT30026.1"/>
    <property type="molecule type" value="Genomic_DNA"/>
</dbReference>
<dbReference type="SUPFAM" id="SSF51735">
    <property type="entry name" value="NAD(P)-binding Rossmann-fold domains"/>
    <property type="match status" value="1"/>
</dbReference>
<reference evidence="4 5" key="1">
    <citation type="submission" date="2017-06" db="EMBL/GenBank/DDBJ databases">
        <authorList>
            <person name="Kim H.J."/>
            <person name="Triplett B.A."/>
        </authorList>
    </citation>
    <scope>NUCLEOTIDE SEQUENCE [LARGE SCALE GENOMIC DNA]</scope>
    <source>
        <strain evidence="4 5">U15</strain>
    </source>
</reference>
<dbReference type="Gene3D" id="3.90.180.10">
    <property type="entry name" value="Medium-chain alcohol dehydrogenases, catalytic domain"/>
    <property type="match status" value="1"/>
</dbReference>
<accession>A0A239LHE4</accession>
<gene>
    <name evidence="4" type="ORF">SAMN06265795_12322</name>
</gene>
<evidence type="ECO:0000259" key="3">
    <source>
        <dbReference type="SMART" id="SM00829"/>
    </source>
</evidence>
<dbReference type="GO" id="GO:0016651">
    <property type="term" value="F:oxidoreductase activity, acting on NAD(P)H"/>
    <property type="evidence" value="ECO:0007669"/>
    <property type="project" value="TreeGrafter"/>
</dbReference>
<dbReference type="Proteomes" id="UP000198284">
    <property type="component" value="Unassembled WGS sequence"/>
</dbReference>
<name>A0A239LHE4_9BURK</name>
<sequence length="323" mass="33645">MRAWWLLAEDGEIAIEMREQPAPAPGPRQLLLRMRAAGLNRGEFIAGHGLSKTGTSKPAGIEGAGEVVAAGAEVAAFKAGDRVFGRLVGAFAEFALMDVDQAIAMPEALSWEQAACVPVTYMTAHEMLVRQGRLMPGQWLLVTGAASGIGVASLQIAKAIGASVAGTSGNRAKLAQLEALGLDLPLCTRGPDFCQALMDVTGGAGVNLVVNTVGGSVFAECIRSMAFEGRLATVGYVDGVLHAELDIAALHSRRLVLFGVSNKMVDAAFRAAATRDFAADIVPLLAAGKIKPVVDQAFALPELAAAKAYMESNQHLGKLVVTI</sequence>
<dbReference type="Pfam" id="PF08240">
    <property type="entry name" value="ADH_N"/>
    <property type="match status" value="1"/>
</dbReference>
<dbReference type="InterPro" id="IPR020843">
    <property type="entry name" value="ER"/>
</dbReference>
<protein>
    <submittedName>
        <fullName evidence="4">NADPH:quinone reductase</fullName>
    </submittedName>
</protein>
<dbReference type="InterPro" id="IPR011032">
    <property type="entry name" value="GroES-like_sf"/>
</dbReference>
<dbReference type="SUPFAM" id="SSF50129">
    <property type="entry name" value="GroES-like"/>
    <property type="match status" value="1"/>
</dbReference>
<dbReference type="PANTHER" id="PTHR48106">
    <property type="entry name" value="QUINONE OXIDOREDUCTASE PIG3-RELATED"/>
    <property type="match status" value="1"/>
</dbReference>
<dbReference type="InterPro" id="IPR013154">
    <property type="entry name" value="ADH-like_N"/>
</dbReference>
<dbReference type="Gene3D" id="3.40.50.720">
    <property type="entry name" value="NAD(P)-binding Rossmann-like Domain"/>
    <property type="match status" value="1"/>
</dbReference>
<evidence type="ECO:0000256" key="1">
    <source>
        <dbReference type="ARBA" id="ARBA00022857"/>
    </source>
</evidence>
<keyword evidence="2" id="KW-0560">Oxidoreductase</keyword>
<dbReference type="RefSeq" id="WP_089401472.1">
    <property type="nucleotide sequence ID" value="NZ_FZOT01000023.1"/>
</dbReference>
<evidence type="ECO:0000313" key="5">
    <source>
        <dbReference type="Proteomes" id="UP000198284"/>
    </source>
</evidence>
<dbReference type="AlphaFoldDB" id="A0A239LHE4"/>
<keyword evidence="5" id="KW-1185">Reference proteome</keyword>
<dbReference type="Pfam" id="PF13602">
    <property type="entry name" value="ADH_zinc_N_2"/>
    <property type="match status" value="1"/>
</dbReference>
<evidence type="ECO:0000313" key="4">
    <source>
        <dbReference type="EMBL" id="SNT30026.1"/>
    </source>
</evidence>
<dbReference type="GO" id="GO:0070402">
    <property type="term" value="F:NADPH binding"/>
    <property type="evidence" value="ECO:0007669"/>
    <property type="project" value="TreeGrafter"/>
</dbReference>
<dbReference type="SMART" id="SM00829">
    <property type="entry name" value="PKS_ER"/>
    <property type="match status" value="1"/>
</dbReference>
<dbReference type="OrthoDB" id="9787435at2"/>
<evidence type="ECO:0000256" key="2">
    <source>
        <dbReference type="ARBA" id="ARBA00023002"/>
    </source>
</evidence>
<proteinExistence type="predicted"/>
<dbReference type="PANTHER" id="PTHR48106:SF18">
    <property type="entry name" value="QUINONE OXIDOREDUCTASE PIG3"/>
    <property type="match status" value="1"/>
</dbReference>
<feature type="domain" description="Enoyl reductase (ER)" evidence="3">
    <location>
        <begin position="11"/>
        <end position="321"/>
    </location>
</feature>